<dbReference type="EMBL" id="VNIA01000003">
    <property type="protein sequence ID" value="TYP98148.1"/>
    <property type="molecule type" value="Genomic_DNA"/>
</dbReference>
<dbReference type="Gene3D" id="1.10.357.10">
    <property type="entry name" value="Tetracycline Repressor, domain 2"/>
    <property type="match status" value="1"/>
</dbReference>
<dbReference type="PROSITE" id="PS50977">
    <property type="entry name" value="HTH_TETR_2"/>
    <property type="match status" value="1"/>
</dbReference>
<dbReference type="SUPFAM" id="SSF46689">
    <property type="entry name" value="Homeodomain-like"/>
    <property type="match status" value="1"/>
</dbReference>
<dbReference type="OrthoDB" id="881297at2"/>
<keyword evidence="1 2" id="KW-0238">DNA-binding</keyword>
<proteinExistence type="predicted"/>
<evidence type="ECO:0000313" key="5">
    <source>
        <dbReference type="Proteomes" id="UP000323136"/>
    </source>
</evidence>
<protein>
    <submittedName>
        <fullName evidence="4">TetR family transcriptional regulator</fullName>
    </submittedName>
</protein>
<keyword evidence="5" id="KW-1185">Reference proteome</keyword>
<name>A0A5S5DRY1_9FLAO</name>
<comment type="caution">
    <text evidence="4">The sequence shown here is derived from an EMBL/GenBank/DDBJ whole genome shotgun (WGS) entry which is preliminary data.</text>
</comment>
<feature type="domain" description="HTH tetR-type" evidence="3">
    <location>
        <begin position="1"/>
        <end position="61"/>
    </location>
</feature>
<evidence type="ECO:0000256" key="2">
    <source>
        <dbReference type="PROSITE-ProRule" id="PRU00335"/>
    </source>
</evidence>
<reference evidence="4 5" key="1">
    <citation type="submission" date="2019-07" db="EMBL/GenBank/DDBJ databases">
        <title>Genomic Encyclopedia of Type Strains, Phase IV (KMG-IV): sequencing the most valuable type-strain genomes for metagenomic binning, comparative biology and taxonomic classification.</title>
        <authorList>
            <person name="Goeker M."/>
        </authorList>
    </citation>
    <scope>NUCLEOTIDE SEQUENCE [LARGE SCALE GENOMIC DNA]</scope>
    <source>
        <strain evidence="4 5">DSM 18961</strain>
    </source>
</reference>
<dbReference type="InterPro" id="IPR001647">
    <property type="entry name" value="HTH_TetR"/>
</dbReference>
<sequence length="195" mass="23226">MINKRFLLECSITKFLKFGSKSFTLDELSKDLGISKKTIYKYFKNKEDLVSNSILFLIENYTEEYTEAIDKIEDPIEKIIVIYKIGLKYLEYFKPSFLFGLKKYYPKANALFENFKTEIVLETVHQFLIEARKIGYIRENIDLKLVCELYFLRMENVLFQNKNLFDEHSLDTLLQHIIINNLRGITTSKYSNPYF</sequence>
<dbReference type="InterPro" id="IPR009057">
    <property type="entry name" value="Homeodomain-like_sf"/>
</dbReference>
<dbReference type="RefSeq" id="WP_148870478.1">
    <property type="nucleotide sequence ID" value="NZ_VNIA01000003.1"/>
</dbReference>
<feature type="DNA-binding region" description="H-T-H motif" evidence="2">
    <location>
        <begin position="24"/>
        <end position="43"/>
    </location>
</feature>
<evidence type="ECO:0000259" key="3">
    <source>
        <dbReference type="PROSITE" id="PS50977"/>
    </source>
</evidence>
<accession>A0A5S5DRY1</accession>
<dbReference type="AlphaFoldDB" id="A0A5S5DRY1"/>
<dbReference type="Pfam" id="PF00440">
    <property type="entry name" value="TetR_N"/>
    <property type="match status" value="1"/>
</dbReference>
<gene>
    <name evidence="4" type="ORF">C7447_103318</name>
</gene>
<evidence type="ECO:0000256" key="1">
    <source>
        <dbReference type="ARBA" id="ARBA00023125"/>
    </source>
</evidence>
<evidence type="ECO:0000313" key="4">
    <source>
        <dbReference type="EMBL" id="TYP98148.1"/>
    </source>
</evidence>
<organism evidence="4 5">
    <name type="scientific">Tenacibaculum adriaticum</name>
    <dbReference type="NCBI Taxonomy" id="413713"/>
    <lineage>
        <taxon>Bacteria</taxon>
        <taxon>Pseudomonadati</taxon>
        <taxon>Bacteroidota</taxon>
        <taxon>Flavobacteriia</taxon>
        <taxon>Flavobacteriales</taxon>
        <taxon>Flavobacteriaceae</taxon>
        <taxon>Tenacibaculum</taxon>
    </lineage>
</organism>
<dbReference type="GO" id="GO:0003677">
    <property type="term" value="F:DNA binding"/>
    <property type="evidence" value="ECO:0007669"/>
    <property type="project" value="UniProtKB-UniRule"/>
</dbReference>
<dbReference type="Proteomes" id="UP000323136">
    <property type="component" value="Unassembled WGS sequence"/>
</dbReference>